<dbReference type="InterPro" id="IPR026004">
    <property type="entry name" value="Septum_form"/>
</dbReference>
<evidence type="ECO:0000259" key="3">
    <source>
        <dbReference type="Pfam" id="PF13828"/>
    </source>
</evidence>
<organism evidence="5 6">
    <name type="scientific">Streptomyces formicae</name>
    <dbReference type="NCBI Taxonomy" id="1616117"/>
    <lineage>
        <taxon>Bacteria</taxon>
        <taxon>Bacillati</taxon>
        <taxon>Actinomycetota</taxon>
        <taxon>Actinomycetes</taxon>
        <taxon>Kitasatosporales</taxon>
        <taxon>Streptomycetaceae</taxon>
        <taxon>Streptomyces</taxon>
    </lineage>
</organism>
<dbReference type="Pfam" id="PF13845">
    <property type="entry name" value="Septum_form"/>
    <property type="match status" value="1"/>
</dbReference>
<sequence length="271" mass="28100">MSIPPQPPSSPGPYPQPGQPGPYGQPGQPGPYGQPGQAGPYGGQQGWYAGPQQKNNTLAVVAFVMSIVCALPFIPLILGIIALSQIRKSGEKGRGFAIAAIAIHGATIAFYALVAVLGLTGALDDGPEPRRDTSGQVTSPGSSDVQDIREGDCFTTADDLAEYGDEDGAQAAFSVRIVPCDQPHEGEAYAVFDLEDGPYPGTEKVASVAEEKCAGTTLTDYVGDAAKLPETLEVYFYHPESAGWTLGDREVTCFLGDTSGSSTGSVRATGS</sequence>
<feature type="compositionally biased region" description="Pro residues" evidence="1">
    <location>
        <begin position="1"/>
        <end position="20"/>
    </location>
</feature>
<evidence type="ECO:0000256" key="2">
    <source>
        <dbReference type="SAM" id="Phobius"/>
    </source>
</evidence>
<feature type="transmembrane region" description="Helical" evidence="2">
    <location>
        <begin position="58"/>
        <end position="83"/>
    </location>
</feature>
<feature type="region of interest" description="Disordered" evidence="1">
    <location>
        <begin position="124"/>
        <end position="148"/>
    </location>
</feature>
<protein>
    <submittedName>
        <fullName evidence="5">Septum formation family protein</fullName>
    </submittedName>
</protein>
<feature type="domain" description="DUF4190" evidence="3">
    <location>
        <begin position="58"/>
        <end position="113"/>
    </location>
</feature>
<evidence type="ECO:0000256" key="1">
    <source>
        <dbReference type="SAM" id="MobiDB-lite"/>
    </source>
</evidence>
<evidence type="ECO:0000313" key="5">
    <source>
        <dbReference type="EMBL" id="UNM10680.1"/>
    </source>
</evidence>
<dbReference type="Pfam" id="PF13828">
    <property type="entry name" value="DUF4190"/>
    <property type="match status" value="1"/>
</dbReference>
<keyword evidence="6" id="KW-1185">Reference proteome</keyword>
<feature type="transmembrane region" description="Helical" evidence="2">
    <location>
        <begin position="95"/>
        <end position="123"/>
    </location>
</feature>
<proteinExistence type="predicted"/>
<keyword evidence="2" id="KW-1133">Transmembrane helix</keyword>
<reference evidence="5 6" key="1">
    <citation type="submission" date="2021-03" db="EMBL/GenBank/DDBJ databases">
        <title>Complete genome of Streptomyces formicae strain 1H-GS9 (DSM 100524).</title>
        <authorList>
            <person name="Atanasov K.E."/>
            <person name="Altabella T."/>
            <person name="Ferrer A."/>
        </authorList>
    </citation>
    <scope>NUCLEOTIDE SEQUENCE [LARGE SCALE GENOMIC DNA]</scope>
    <source>
        <strain evidence="5 6">1H-GS9</strain>
    </source>
</reference>
<dbReference type="EMBL" id="CP071872">
    <property type="protein sequence ID" value="UNM10680.1"/>
    <property type="molecule type" value="Genomic_DNA"/>
</dbReference>
<evidence type="ECO:0000259" key="4">
    <source>
        <dbReference type="Pfam" id="PF13845"/>
    </source>
</evidence>
<name>A0ABY3WG54_9ACTN</name>
<gene>
    <name evidence="5" type="ORF">J4032_03410</name>
</gene>
<feature type="domain" description="Septum formation-related" evidence="4">
    <location>
        <begin position="174"/>
        <end position="253"/>
    </location>
</feature>
<keyword evidence="2" id="KW-0812">Transmembrane</keyword>
<evidence type="ECO:0000313" key="6">
    <source>
        <dbReference type="Proteomes" id="UP000828924"/>
    </source>
</evidence>
<feature type="compositionally biased region" description="Polar residues" evidence="1">
    <location>
        <begin position="134"/>
        <end position="145"/>
    </location>
</feature>
<dbReference type="Proteomes" id="UP000828924">
    <property type="component" value="Chromosome"/>
</dbReference>
<feature type="region of interest" description="Disordered" evidence="1">
    <location>
        <begin position="1"/>
        <end position="48"/>
    </location>
</feature>
<dbReference type="RefSeq" id="WP_242329224.1">
    <property type="nucleotide sequence ID" value="NZ_CP071872.1"/>
</dbReference>
<dbReference type="InterPro" id="IPR025241">
    <property type="entry name" value="DUF4190"/>
</dbReference>
<keyword evidence="2" id="KW-0472">Membrane</keyword>
<accession>A0ABY3WG54</accession>